<dbReference type="GO" id="GO:0008379">
    <property type="term" value="F:thioredoxin peroxidase activity"/>
    <property type="evidence" value="ECO:0007669"/>
    <property type="project" value="InterPro"/>
</dbReference>
<evidence type="ECO:0000256" key="2">
    <source>
        <dbReference type="ARBA" id="ARBA00022559"/>
    </source>
</evidence>
<dbReference type="OrthoDB" id="195498at2759"/>
<sequence length="268" mass="28810">LANVGAAPPFVSSPSPVLPGGLVGTRQALSCRTRTDLTGRPYLLSHNSPQSINMTIAVGDTIPDVELSYVPYSPELEDPSVCGLPGKIQTGKDWKGKKIVLFGIPGAFTKTCSENHLPPYVTSYDQFKSKGVDAIVSTVSRLWRRSSVVDPKHRFRSTASPPSEPFRLRVSTALYLITDQSAWRVSDLYVQSAFGRVMKTGDKVICCADPDKKFLGPAGLVQDLSHVGFGERAKRFALVIDDCKVTYVGEETGPGVGPSGAEAVLAKL</sequence>
<dbReference type="InterPro" id="IPR036249">
    <property type="entry name" value="Thioredoxin-like_sf"/>
</dbReference>
<reference evidence="9 10" key="1">
    <citation type="journal article" date="2018" name="Front. Microbiol.">
        <title>Prospects for Fungal Bioremediation of Acidic Radioactive Waste Sites: Characterization and Genome Sequence of Rhodotorula taiwanensis MD1149.</title>
        <authorList>
            <person name="Tkavc R."/>
            <person name="Matrosova V.Y."/>
            <person name="Grichenko O.E."/>
            <person name="Gostincar C."/>
            <person name="Volpe R.P."/>
            <person name="Klimenkova P."/>
            <person name="Gaidamakova E.K."/>
            <person name="Zhou C.E."/>
            <person name="Stewart B.J."/>
            <person name="Lyman M.G."/>
            <person name="Malfatti S.A."/>
            <person name="Rubinfeld B."/>
            <person name="Courtot M."/>
            <person name="Singh J."/>
            <person name="Dalgard C.L."/>
            <person name="Hamilton T."/>
            <person name="Frey K.G."/>
            <person name="Gunde-Cimerman N."/>
            <person name="Dugan L."/>
            <person name="Daly M.J."/>
        </authorList>
    </citation>
    <scope>NUCLEOTIDE SEQUENCE [LARGE SCALE GENOMIC DNA]</scope>
    <source>
        <strain evidence="9 10">MD1149</strain>
    </source>
</reference>
<dbReference type="InterPro" id="IPR013740">
    <property type="entry name" value="Redoxin"/>
</dbReference>
<comment type="function">
    <text evidence="7">Thiol-specific peroxidase that catalyzes the reduction of hydrogen peroxide and organic hydroperoxides to water and alcohols, respectively. Plays a role in cell protection against oxidative stress by detoxifying peroxides.</text>
</comment>
<evidence type="ECO:0000256" key="3">
    <source>
        <dbReference type="ARBA" id="ARBA00022862"/>
    </source>
</evidence>
<dbReference type="PANTHER" id="PTHR10430:SF16">
    <property type="entry name" value="PEROXIREDOXIN-5, MITOCHONDRIAL"/>
    <property type="match status" value="1"/>
</dbReference>
<dbReference type="GO" id="GO:0034599">
    <property type="term" value="P:cellular response to oxidative stress"/>
    <property type="evidence" value="ECO:0007669"/>
    <property type="project" value="InterPro"/>
</dbReference>
<organism evidence="9 10">
    <name type="scientific">Rhodotorula taiwanensis</name>
    <dbReference type="NCBI Taxonomy" id="741276"/>
    <lineage>
        <taxon>Eukaryota</taxon>
        <taxon>Fungi</taxon>
        <taxon>Dikarya</taxon>
        <taxon>Basidiomycota</taxon>
        <taxon>Pucciniomycotina</taxon>
        <taxon>Microbotryomycetes</taxon>
        <taxon>Sporidiobolales</taxon>
        <taxon>Sporidiobolaceae</taxon>
        <taxon>Rhodotorula</taxon>
    </lineage>
</organism>
<name>A0A2S5BFN0_9BASI</name>
<dbReference type="Proteomes" id="UP000237144">
    <property type="component" value="Unassembled WGS sequence"/>
</dbReference>
<proteinExistence type="inferred from homology"/>
<dbReference type="SUPFAM" id="SSF52833">
    <property type="entry name" value="Thioredoxin-like"/>
    <property type="match status" value="2"/>
</dbReference>
<keyword evidence="10" id="KW-1185">Reference proteome</keyword>
<keyword evidence="4 7" id="KW-0560">Oxidoreductase</keyword>
<keyword evidence="5 7" id="KW-0676">Redox-active center</keyword>
<evidence type="ECO:0000256" key="5">
    <source>
        <dbReference type="ARBA" id="ARBA00023284"/>
    </source>
</evidence>
<keyword evidence="2 7" id="KW-0575">Peroxidase</keyword>
<evidence type="ECO:0000256" key="1">
    <source>
        <dbReference type="ARBA" id="ARBA00010505"/>
    </source>
</evidence>
<keyword evidence="3 7" id="KW-0049">Antioxidant</keyword>
<dbReference type="GO" id="GO:0005739">
    <property type="term" value="C:mitochondrion"/>
    <property type="evidence" value="ECO:0007669"/>
    <property type="project" value="TreeGrafter"/>
</dbReference>
<feature type="non-terminal residue" evidence="9">
    <location>
        <position position="1"/>
    </location>
</feature>
<evidence type="ECO:0000256" key="7">
    <source>
        <dbReference type="RuleBase" id="RU366011"/>
    </source>
</evidence>
<dbReference type="AlphaFoldDB" id="A0A2S5BFN0"/>
<dbReference type="STRING" id="741276.A0A2S5BFN0"/>
<gene>
    <name evidence="9" type="ORF">BMF94_1208</name>
</gene>
<dbReference type="GO" id="GO:0005777">
    <property type="term" value="C:peroxisome"/>
    <property type="evidence" value="ECO:0007669"/>
    <property type="project" value="TreeGrafter"/>
</dbReference>
<dbReference type="Pfam" id="PF08534">
    <property type="entry name" value="Redoxin"/>
    <property type="match status" value="1"/>
</dbReference>
<accession>A0A2S5BFN0</accession>
<dbReference type="InterPro" id="IPR037944">
    <property type="entry name" value="PRX5-like"/>
</dbReference>
<dbReference type="GO" id="GO:0042744">
    <property type="term" value="P:hydrogen peroxide catabolic process"/>
    <property type="evidence" value="ECO:0007669"/>
    <property type="project" value="TreeGrafter"/>
</dbReference>
<feature type="active site" description="Cysteine sulfenic acid (-SOH) intermediate" evidence="6">
    <location>
        <position position="112"/>
    </location>
</feature>
<dbReference type="CDD" id="cd03013">
    <property type="entry name" value="PRX5_like"/>
    <property type="match status" value="1"/>
</dbReference>
<evidence type="ECO:0000256" key="6">
    <source>
        <dbReference type="PIRSR" id="PIRSR637944-1"/>
    </source>
</evidence>
<feature type="domain" description="Redoxin" evidence="8">
    <location>
        <begin position="58"/>
        <end position="143"/>
    </location>
</feature>
<protein>
    <recommendedName>
        <fullName evidence="8">Redoxin domain-containing protein</fullName>
    </recommendedName>
</protein>
<comment type="caution">
    <text evidence="9">The sequence shown here is derived from an EMBL/GenBank/DDBJ whole genome shotgun (WGS) entry which is preliminary data.</text>
</comment>
<dbReference type="EMBL" id="PJQD01000013">
    <property type="protein sequence ID" value="POY75586.1"/>
    <property type="molecule type" value="Genomic_DNA"/>
</dbReference>
<evidence type="ECO:0000256" key="4">
    <source>
        <dbReference type="ARBA" id="ARBA00023002"/>
    </source>
</evidence>
<dbReference type="GO" id="GO:0045454">
    <property type="term" value="P:cell redox homeostasis"/>
    <property type="evidence" value="ECO:0007669"/>
    <property type="project" value="TreeGrafter"/>
</dbReference>
<dbReference type="PANTHER" id="PTHR10430">
    <property type="entry name" value="PEROXIREDOXIN"/>
    <property type="match status" value="1"/>
</dbReference>
<evidence type="ECO:0000313" key="9">
    <source>
        <dbReference type="EMBL" id="POY75586.1"/>
    </source>
</evidence>
<dbReference type="Gene3D" id="3.40.30.10">
    <property type="entry name" value="Glutaredoxin"/>
    <property type="match status" value="1"/>
</dbReference>
<evidence type="ECO:0000259" key="8">
    <source>
        <dbReference type="Pfam" id="PF08534"/>
    </source>
</evidence>
<comment type="similarity">
    <text evidence="1 7">Belongs to the peroxiredoxin family. Prx5 subfamily.</text>
</comment>
<evidence type="ECO:0000313" key="10">
    <source>
        <dbReference type="Proteomes" id="UP000237144"/>
    </source>
</evidence>